<organism evidence="2 3">
    <name type="scientific">Marasmiellus scandens</name>
    <dbReference type="NCBI Taxonomy" id="2682957"/>
    <lineage>
        <taxon>Eukaryota</taxon>
        <taxon>Fungi</taxon>
        <taxon>Dikarya</taxon>
        <taxon>Basidiomycota</taxon>
        <taxon>Agaricomycotina</taxon>
        <taxon>Agaricomycetes</taxon>
        <taxon>Agaricomycetidae</taxon>
        <taxon>Agaricales</taxon>
        <taxon>Marasmiineae</taxon>
        <taxon>Omphalotaceae</taxon>
        <taxon>Marasmiellus</taxon>
    </lineage>
</organism>
<feature type="compositionally biased region" description="Polar residues" evidence="1">
    <location>
        <begin position="1"/>
        <end position="19"/>
    </location>
</feature>
<gene>
    <name evidence="2" type="ORF">VKT23_019502</name>
</gene>
<name>A0ABR1ILD8_9AGAR</name>
<sequence length="186" mass="20712">MQANPTRQSTLHNKGSPNDSRFFEGTDDAYLFDVRCYATTGNGPVVVPVPASRPQEAAEFFRHGTRRGLRAQMPTTRTLPPGQPDTLRESTTFFCNSSGVRLQGCSLYAIKDCQAGIFEVPEKPSESYLEALSILREPIGNSSKTAKDPFSVTATRTERVEYHSTCDPDFYGSCIVYVSHYQRLDQ</sequence>
<evidence type="ECO:0000313" key="2">
    <source>
        <dbReference type="EMBL" id="KAK7435804.1"/>
    </source>
</evidence>
<evidence type="ECO:0000313" key="3">
    <source>
        <dbReference type="Proteomes" id="UP001498398"/>
    </source>
</evidence>
<comment type="caution">
    <text evidence="2">The sequence shown here is derived from an EMBL/GenBank/DDBJ whole genome shotgun (WGS) entry which is preliminary data.</text>
</comment>
<dbReference type="EMBL" id="JBANRG010000102">
    <property type="protein sequence ID" value="KAK7435804.1"/>
    <property type="molecule type" value="Genomic_DNA"/>
</dbReference>
<accession>A0ABR1ILD8</accession>
<proteinExistence type="predicted"/>
<keyword evidence="3" id="KW-1185">Reference proteome</keyword>
<feature type="region of interest" description="Disordered" evidence="1">
    <location>
        <begin position="1"/>
        <end position="22"/>
    </location>
</feature>
<evidence type="ECO:0000256" key="1">
    <source>
        <dbReference type="SAM" id="MobiDB-lite"/>
    </source>
</evidence>
<reference evidence="2 3" key="1">
    <citation type="submission" date="2024-01" db="EMBL/GenBank/DDBJ databases">
        <title>A draft genome for the cacao thread blight pathogen Marasmiellus scandens.</title>
        <authorList>
            <person name="Baruah I.K."/>
            <person name="Leung J."/>
            <person name="Bukari Y."/>
            <person name="Amoako-Attah I."/>
            <person name="Meinhardt L.W."/>
            <person name="Bailey B.A."/>
            <person name="Cohen S.P."/>
        </authorList>
    </citation>
    <scope>NUCLEOTIDE SEQUENCE [LARGE SCALE GENOMIC DNA]</scope>
    <source>
        <strain evidence="2 3">GH-19</strain>
    </source>
</reference>
<protein>
    <submittedName>
        <fullName evidence="2">Uncharacterized protein</fullName>
    </submittedName>
</protein>
<dbReference type="Proteomes" id="UP001498398">
    <property type="component" value="Unassembled WGS sequence"/>
</dbReference>